<proteinExistence type="evidence at transcript level"/>
<protein>
    <recommendedName>
        <fullName evidence="5">Egg protein</fullName>
    </recommendedName>
</protein>
<name>C1LQ10_SCHJA</name>
<feature type="region of interest" description="Disordered" evidence="1">
    <location>
        <begin position="175"/>
        <end position="243"/>
    </location>
</feature>
<evidence type="ECO:0000256" key="2">
    <source>
        <dbReference type="SAM" id="Phobius"/>
    </source>
</evidence>
<evidence type="ECO:0000256" key="1">
    <source>
        <dbReference type="SAM" id="MobiDB-lite"/>
    </source>
</evidence>
<evidence type="ECO:0000256" key="3">
    <source>
        <dbReference type="SAM" id="SignalP"/>
    </source>
</evidence>
<reference evidence="4" key="2">
    <citation type="submission" date="2009-03" db="EMBL/GenBank/DDBJ databases">
        <authorList>
            <person name="Gang L."/>
        </authorList>
    </citation>
    <scope>NUCLEOTIDE SEQUENCE</scope>
    <source>
        <strain evidence="4">Anhui</strain>
    </source>
</reference>
<keyword evidence="2" id="KW-1133">Transmembrane helix</keyword>
<keyword evidence="2" id="KW-0472">Membrane</keyword>
<evidence type="ECO:0000313" key="4">
    <source>
        <dbReference type="EMBL" id="CAX76788.1"/>
    </source>
</evidence>
<dbReference type="EMBL" id="FN321062">
    <property type="protein sequence ID" value="CAX76788.1"/>
    <property type="molecule type" value="mRNA"/>
</dbReference>
<feature type="signal peptide" evidence="3">
    <location>
        <begin position="1"/>
        <end position="27"/>
    </location>
</feature>
<dbReference type="AlphaFoldDB" id="C1LQ10"/>
<accession>C1LQ10</accession>
<feature type="compositionally biased region" description="Acidic residues" evidence="1">
    <location>
        <begin position="205"/>
        <end position="216"/>
    </location>
</feature>
<keyword evidence="3" id="KW-0732">Signal</keyword>
<feature type="chain" id="PRO_5002911755" description="Egg protein" evidence="3">
    <location>
        <begin position="28"/>
        <end position="274"/>
    </location>
</feature>
<evidence type="ECO:0008006" key="5">
    <source>
        <dbReference type="Google" id="ProtNLM"/>
    </source>
</evidence>
<feature type="transmembrane region" description="Helical" evidence="2">
    <location>
        <begin position="251"/>
        <end position="271"/>
    </location>
</feature>
<keyword evidence="2" id="KW-0812">Transmembrane</keyword>
<reference evidence="4" key="1">
    <citation type="journal article" date="2009" name="Nature">
        <title>The Schistosoma japonicum genome reveals features of host-parasite interplay.</title>
        <authorList>
            <person name="Liu F."/>
            <person name="Zhou Y."/>
            <person name="Wang Z.Q."/>
            <person name="Lu G."/>
            <person name="Zheng H."/>
            <person name="Brindley P.J."/>
            <person name="McManus D.P."/>
            <person name="Blair D."/>
            <person name="Zhang Q.H."/>
            <person name="Zhong Y."/>
            <person name="Wang S."/>
            <person name="Han Z.G."/>
            <person name="Chen Z."/>
        </authorList>
    </citation>
    <scope>NUCLEOTIDE SEQUENCE</scope>
    <source>
        <strain evidence="4">Anhui</strain>
    </source>
</reference>
<feature type="compositionally biased region" description="Basic and acidic residues" evidence="1">
    <location>
        <begin position="192"/>
        <end position="204"/>
    </location>
</feature>
<feature type="compositionally biased region" description="Basic and acidic residues" evidence="1">
    <location>
        <begin position="221"/>
        <end position="238"/>
    </location>
</feature>
<organism evidence="4">
    <name type="scientific">Schistosoma japonicum</name>
    <name type="common">Blood fluke</name>
    <dbReference type="NCBI Taxonomy" id="6182"/>
    <lineage>
        <taxon>Eukaryota</taxon>
        <taxon>Metazoa</taxon>
        <taxon>Spiralia</taxon>
        <taxon>Lophotrochozoa</taxon>
        <taxon>Platyhelminthes</taxon>
        <taxon>Trematoda</taxon>
        <taxon>Digenea</taxon>
        <taxon>Strigeidida</taxon>
        <taxon>Schistosomatoidea</taxon>
        <taxon>Schistosomatidae</taxon>
        <taxon>Schistosoma</taxon>
    </lineage>
</organism>
<sequence>MRIINLVIISTALLLINLLQTKSQANGEDTKNGTPDDPGLTKSTELKVEVQALLKDKETNMRVKWNENLLDDTKPEYRKLLGEACKLFLPFVKKNVLPSQDDGECKDVTFKKHVVSTKEEAVNVKLTITFKDSVAINQKPMDLKLKLENDFKNLQSESTLKATKPTFTVKVEKHLIPISEPQTTPPPTTAKNDAKKDEEDKSENYDDDTKDPDESTTMEAAENKKKDEGDKDNKDSQHPDVLTSNANDRNVIIALVALMILAIVVAIMATVKQR</sequence>